<evidence type="ECO:0000313" key="2">
    <source>
        <dbReference type="EMBL" id="CAD7705221.1"/>
    </source>
</evidence>
<dbReference type="EMBL" id="CAJHUC010003056">
    <property type="protein sequence ID" value="CAD7705221.1"/>
    <property type="molecule type" value="Genomic_DNA"/>
</dbReference>
<organism evidence="2 3">
    <name type="scientific">Ostreobium quekettii</name>
    <dbReference type="NCBI Taxonomy" id="121088"/>
    <lineage>
        <taxon>Eukaryota</taxon>
        <taxon>Viridiplantae</taxon>
        <taxon>Chlorophyta</taxon>
        <taxon>core chlorophytes</taxon>
        <taxon>Ulvophyceae</taxon>
        <taxon>TCBD clade</taxon>
        <taxon>Bryopsidales</taxon>
        <taxon>Ostreobineae</taxon>
        <taxon>Ostreobiaceae</taxon>
        <taxon>Ostreobium</taxon>
    </lineage>
</organism>
<evidence type="ECO:0000313" key="3">
    <source>
        <dbReference type="Proteomes" id="UP000708148"/>
    </source>
</evidence>
<reference evidence="2" key="1">
    <citation type="submission" date="2020-12" db="EMBL/GenBank/DDBJ databases">
        <authorList>
            <person name="Iha C."/>
        </authorList>
    </citation>
    <scope>NUCLEOTIDE SEQUENCE</scope>
</reference>
<keyword evidence="1" id="KW-0732">Signal</keyword>
<name>A0A8S1JDC0_9CHLO</name>
<dbReference type="AlphaFoldDB" id="A0A8S1JDC0"/>
<protein>
    <submittedName>
        <fullName evidence="2">Uncharacterized protein</fullName>
    </submittedName>
</protein>
<gene>
    <name evidence="2" type="ORF">OSTQU699_LOCUS10576</name>
</gene>
<feature type="signal peptide" evidence="1">
    <location>
        <begin position="1"/>
        <end position="22"/>
    </location>
</feature>
<evidence type="ECO:0000256" key="1">
    <source>
        <dbReference type="SAM" id="SignalP"/>
    </source>
</evidence>
<feature type="chain" id="PRO_5035794779" evidence="1">
    <location>
        <begin position="23"/>
        <end position="222"/>
    </location>
</feature>
<comment type="caution">
    <text evidence="2">The sequence shown here is derived from an EMBL/GenBank/DDBJ whole genome shotgun (WGS) entry which is preliminary data.</text>
</comment>
<dbReference type="Proteomes" id="UP000708148">
    <property type="component" value="Unassembled WGS sequence"/>
</dbReference>
<keyword evidence="3" id="KW-1185">Reference proteome</keyword>
<sequence length="222" mass="24421">MRLRDLAIVWGLLATLLQGAGGKGGGVQPDGSIFSVHSDGDFDMSNRTVFFRPFQGDRKTSYVYSVLDAPVEKALSPLGVGGDYVRLSLEGAEEGTPFFGSLYSEIYIHRSGYIVFQEQDLLFDTPAACFEAALQFPSQGMPKMISAFCTNSTDVSKTVKLERHTSSAMVEWNLPWTPCSGGNEPDTQGRYWKHRVMASGLNLGQQAHWAPCLRIRDPLSTD</sequence>
<accession>A0A8S1JDC0</accession>
<proteinExistence type="predicted"/>